<keyword evidence="3" id="KW-0233">DNA recombination</keyword>
<proteinExistence type="inferred from homology"/>
<dbReference type="InterPro" id="IPR002104">
    <property type="entry name" value="Integrase_catalytic"/>
</dbReference>
<comment type="caution">
    <text evidence="5">The sequence shown here is derived from an EMBL/GenBank/DDBJ whole genome shotgun (WGS) entry which is preliminary data.</text>
</comment>
<dbReference type="Proteomes" id="UP000248079">
    <property type="component" value="Unassembled WGS sequence"/>
</dbReference>
<name>A0A2V3ZSV6_9BACT</name>
<comment type="similarity">
    <text evidence="1">Belongs to the 'phage' integrase family.</text>
</comment>
<protein>
    <submittedName>
        <fullName evidence="5">Site-specific integrase</fullName>
    </submittedName>
</protein>
<dbReference type="GO" id="GO:0003677">
    <property type="term" value="F:DNA binding"/>
    <property type="evidence" value="ECO:0007669"/>
    <property type="project" value="UniProtKB-KW"/>
</dbReference>
<dbReference type="InterPro" id="IPR050090">
    <property type="entry name" value="Tyrosine_recombinase_XerCD"/>
</dbReference>
<dbReference type="PANTHER" id="PTHR30349:SF41">
    <property type="entry name" value="INTEGRASE_RECOMBINASE PROTEIN MJ0367-RELATED"/>
    <property type="match status" value="1"/>
</dbReference>
<organism evidence="5 6">
    <name type="scientific">Marinifilum breve</name>
    <dbReference type="NCBI Taxonomy" id="2184082"/>
    <lineage>
        <taxon>Bacteria</taxon>
        <taxon>Pseudomonadati</taxon>
        <taxon>Bacteroidota</taxon>
        <taxon>Bacteroidia</taxon>
        <taxon>Marinilabiliales</taxon>
        <taxon>Marinifilaceae</taxon>
    </lineage>
</organism>
<dbReference type="GO" id="GO:0006310">
    <property type="term" value="P:DNA recombination"/>
    <property type="evidence" value="ECO:0007669"/>
    <property type="project" value="UniProtKB-KW"/>
</dbReference>
<gene>
    <name evidence="5" type="ORF">DF185_19995</name>
</gene>
<accession>A0A2V3ZSV6</accession>
<keyword evidence="6" id="KW-1185">Reference proteome</keyword>
<evidence type="ECO:0000256" key="1">
    <source>
        <dbReference type="ARBA" id="ARBA00008857"/>
    </source>
</evidence>
<dbReference type="GO" id="GO:0015074">
    <property type="term" value="P:DNA integration"/>
    <property type="evidence" value="ECO:0007669"/>
    <property type="project" value="InterPro"/>
</dbReference>
<dbReference type="InterPro" id="IPR035386">
    <property type="entry name" value="Arm-DNA-bind_5"/>
</dbReference>
<dbReference type="SUPFAM" id="SSF56349">
    <property type="entry name" value="DNA breaking-rejoining enzymes"/>
    <property type="match status" value="1"/>
</dbReference>
<reference evidence="5 6" key="1">
    <citation type="submission" date="2018-05" db="EMBL/GenBank/DDBJ databases">
        <title>Marinifilum breve JC075T sp. nov., a marine bacterium isolated from Yongle Blue Hole in the South China Sea.</title>
        <authorList>
            <person name="Fu T."/>
        </authorList>
    </citation>
    <scope>NUCLEOTIDE SEQUENCE [LARGE SCALE GENOMIC DNA]</scope>
    <source>
        <strain evidence="5 6">JC075</strain>
    </source>
</reference>
<keyword evidence="2" id="KW-0238">DNA-binding</keyword>
<dbReference type="Pfam" id="PF00589">
    <property type="entry name" value="Phage_integrase"/>
    <property type="match status" value="1"/>
</dbReference>
<dbReference type="AlphaFoldDB" id="A0A2V3ZSV6"/>
<dbReference type="OrthoDB" id="1068680at2"/>
<dbReference type="CDD" id="cd01185">
    <property type="entry name" value="INTN1_C_like"/>
    <property type="match status" value="1"/>
</dbReference>
<dbReference type="Gene3D" id="1.10.443.10">
    <property type="entry name" value="Intergrase catalytic core"/>
    <property type="match status" value="1"/>
</dbReference>
<evidence type="ECO:0000256" key="3">
    <source>
        <dbReference type="ARBA" id="ARBA00023172"/>
    </source>
</evidence>
<feature type="domain" description="Tyr recombinase" evidence="4">
    <location>
        <begin position="225"/>
        <end position="392"/>
    </location>
</feature>
<dbReference type="EMBL" id="QFLI01000011">
    <property type="protein sequence ID" value="PXX96925.1"/>
    <property type="molecule type" value="Genomic_DNA"/>
</dbReference>
<dbReference type="InterPro" id="IPR011010">
    <property type="entry name" value="DNA_brk_join_enz"/>
</dbReference>
<dbReference type="PROSITE" id="PS51898">
    <property type="entry name" value="TYR_RECOMBINASE"/>
    <property type="match status" value="1"/>
</dbReference>
<dbReference type="Pfam" id="PF17293">
    <property type="entry name" value="Arm-DNA-bind_5"/>
    <property type="match status" value="1"/>
</dbReference>
<dbReference type="Pfam" id="PF13102">
    <property type="entry name" value="Phage_int_SAM_5"/>
    <property type="match status" value="1"/>
</dbReference>
<dbReference type="Gene3D" id="1.10.150.130">
    <property type="match status" value="1"/>
</dbReference>
<dbReference type="InterPro" id="IPR013762">
    <property type="entry name" value="Integrase-like_cat_sf"/>
</dbReference>
<evidence type="ECO:0000313" key="5">
    <source>
        <dbReference type="EMBL" id="PXX96925.1"/>
    </source>
</evidence>
<dbReference type="InterPro" id="IPR025269">
    <property type="entry name" value="SAM-like_dom"/>
</dbReference>
<dbReference type="RefSeq" id="WP_110362985.1">
    <property type="nucleotide sequence ID" value="NZ_QFLI01000011.1"/>
</dbReference>
<sequence length="403" mass="46608">METGLSDKNFPQNFPTKMSGKLTHKIIIKNDYVRADGTCALYVQIFLDGKMKRLPLNISIEPKNFDKKNQRVKGKSQHAKDLNLIISQKLADINKIAVSYRLNGTYLSLEKLLEELANPSIKADYLKFYEYHLEKQKEILKPGTYRQQKATLTKLKKFRENIFFYEITDEFLNELVAYCKNKLGNEKTTIQTTLKNFKKYLHIANKNGIRTPLIYEDIEVKSFKGQRTYLNSNEVKALYEYRNSSFTIDSHRCVLNRFLFSCFTGLRISDNLAITEENVIGDHLVFVASKPGKFQKILLTESAKKFININGPLFNDNFTEEHINRELKSIAKVCGIKKTLTFHVSRHTFATNFLLTGGRVEVLQKLLGHSNIRETMIYVHITDSIMDEQIVNLDTIIKEPQPD</sequence>
<evidence type="ECO:0000313" key="6">
    <source>
        <dbReference type="Proteomes" id="UP000248079"/>
    </source>
</evidence>
<evidence type="ECO:0000259" key="4">
    <source>
        <dbReference type="PROSITE" id="PS51898"/>
    </source>
</evidence>
<dbReference type="InterPro" id="IPR010998">
    <property type="entry name" value="Integrase_recombinase_N"/>
</dbReference>
<dbReference type="PANTHER" id="PTHR30349">
    <property type="entry name" value="PHAGE INTEGRASE-RELATED"/>
    <property type="match status" value="1"/>
</dbReference>
<evidence type="ECO:0000256" key="2">
    <source>
        <dbReference type="ARBA" id="ARBA00023125"/>
    </source>
</evidence>